<protein>
    <recommendedName>
        <fullName evidence="1">NADP-dependent oxidoreductase domain-containing protein</fullName>
    </recommendedName>
</protein>
<dbReference type="OrthoDB" id="416253at2759"/>
<dbReference type="OMA" id="LWNDSHQ"/>
<comment type="caution">
    <text evidence="2">The sequence shown here is derived from an EMBL/GenBank/DDBJ whole genome shotgun (WGS) entry which is preliminary data.</text>
</comment>
<dbReference type="GO" id="GO:0016491">
    <property type="term" value="F:oxidoreductase activity"/>
    <property type="evidence" value="ECO:0007669"/>
    <property type="project" value="InterPro"/>
</dbReference>
<dbReference type="PANTHER" id="PTHR11732">
    <property type="entry name" value="ALDO/KETO REDUCTASE"/>
    <property type="match status" value="1"/>
</dbReference>
<dbReference type="PROSITE" id="PS00063">
    <property type="entry name" value="ALDOKETO_REDUCTASE_3"/>
    <property type="match status" value="1"/>
</dbReference>
<reference evidence="2 3" key="1">
    <citation type="journal article" date="2020" name="Cell">
        <title>Large-Scale Comparative Analyses of Tick Genomes Elucidate Their Genetic Diversity and Vector Capacities.</title>
        <authorList>
            <consortium name="Tick Genome and Microbiome Consortium (TIGMIC)"/>
            <person name="Jia N."/>
            <person name="Wang J."/>
            <person name="Shi W."/>
            <person name="Du L."/>
            <person name="Sun Y."/>
            <person name="Zhan W."/>
            <person name="Jiang J.F."/>
            <person name="Wang Q."/>
            <person name="Zhang B."/>
            <person name="Ji P."/>
            <person name="Bell-Sakyi L."/>
            <person name="Cui X.M."/>
            <person name="Yuan T.T."/>
            <person name="Jiang B.G."/>
            <person name="Yang W.F."/>
            <person name="Lam T.T."/>
            <person name="Chang Q.C."/>
            <person name="Ding S.J."/>
            <person name="Wang X.J."/>
            <person name="Zhu J.G."/>
            <person name="Ruan X.D."/>
            <person name="Zhao L."/>
            <person name="Wei J.T."/>
            <person name="Ye R.Z."/>
            <person name="Que T.C."/>
            <person name="Du C.H."/>
            <person name="Zhou Y.H."/>
            <person name="Cheng J.X."/>
            <person name="Dai P.F."/>
            <person name="Guo W.B."/>
            <person name="Han X.H."/>
            <person name="Huang E.J."/>
            <person name="Li L.F."/>
            <person name="Wei W."/>
            <person name="Gao Y.C."/>
            <person name="Liu J.Z."/>
            <person name="Shao H.Z."/>
            <person name="Wang X."/>
            <person name="Wang C.C."/>
            <person name="Yang T.C."/>
            <person name="Huo Q.B."/>
            <person name="Li W."/>
            <person name="Chen H.Y."/>
            <person name="Chen S.E."/>
            <person name="Zhou L.G."/>
            <person name="Ni X.B."/>
            <person name="Tian J.H."/>
            <person name="Sheng Y."/>
            <person name="Liu T."/>
            <person name="Pan Y.S."/>
            <person name="Xia L.Y."/>
            <person name="Li J."/>
            <person name="Zhao F."/>
            <person name="Cao W.C."/>
        </authorList>
    </citation>
    <scope>NUCLEOTIDE SEQUENCE [LARGE SCALE GENOMIC DNA]</scope>
    <source>
        <strain evidence="2">HaeL-2018</strain>
    </source>
</reference>
<keyword evidence="3" id="KW-1185">Reference proteome</keyword>
<accession>A0A9J6FZX8</accession>
<dbReference type="Pfam" id="PF00248">
    <property type="entry name" value="Aldo_ket_red"/>
    <property type="match status" value="1"/>
</dbReference>
<dbReference type="InterPro" id="IPR023210">
    <property type="entry name" value="NADP_OxRdtase_dom"/>
</dbReference>
<dbReference type="EMBL" id="JABSTR010000004">
    <property type="protein sequence ID" value="KAH9368794.1"/>
    <property type="molecule type" value="Genomic_DNA"/>
</dbReference>
<sequence>MEEYSFLHASAPSQVYEAVIEAIRTGYRHIDCALVYLNEVEVGQAIAHAIKDGLVTREELFITTKCWNSFHSKNAVLECCTRSMKALGVSYIDLYLVHWPQAYKEGGDLFPKNENGHVELADIDYLETWQGMEECKKKGWVRSIGVSNFNSEQISRLVKSCVVKPVMNQASLNVDIFLQIECHPYLTQEKLIAFCEGLQIKVTAYSPLGSPDRPWAPKGEKTMTQDETVKAIAAKHGVTPAQVLIRYPIDRGLITIPKSTNKARIAENFKVPRWESERTCGLTPAQRYLLGAKQRAVSYYRINQGPISDATRRARGADEARAGPLTGARLRKLDRDQNHRRRLYCFASRKFSVEGRPKLNKFPLQRERHEREGEGAFCAPVRAPHTFWLARRKGH</sequence>
<feature type="domain" description="NADP-dependent oxidoreductase" evidence="1">
    <location>
        <begin position="10"/>
        <end position="271"/>
    </location>
</feature>
<dbReference type="Gene3D" id="3.20.20.100">
    <property type="entry name" value="NADP-dependent oxidoreductase domain"/>
    <property type="match status" value="1"/>
</dbReference>
<dbReference type="InterPro" id="IPR036812">
    <property type="entry name" value="NAD(P)_OxRdtase_dom_sf"/>
</dbReference>
<organism evidence="2 3">
    <name type="scientific">Haemaphysalis longicornis</name>
    <name type="common">Bush tick</name>
    <dbReference type="NCBI Taxonomy" id="44386"/>
    <lineage>
        <taxon>Eukaryota</taxon>
        <taxon>Metazoa</taxon>
        <taxon>Ecdysozoa</taxon>
        <taxon>Arthropoda</taxon>
        <taxon>Chelicerata</taxon>
        <taxon>Arachnida</taxon>
        <taxon>Acari</taxon>
        <taxon>Parasitiformes</taxon>
        <taxon>Ixodida</taxon>
        <taxon>Ixodoidea</taxon>
        <taxon>Ixodidae</taxon>
        <taxon>Haemaphysalinae</taxon>
        <taxon>Haemaphysalis</taxon>
    </lineage>
</organism>
<dbReference type="InterPro" id="IPR018170">
    <property type="entry name" value="Aldo/ket_reductase_CS"/>
</dbReference>
<dbReference type="PRINTS" id="PR00069">
    <property type="entry name" value="ALDKETRDTASE"/>
</dbReference>
<evidence type="ECO:0000313" key="2">
    <source>
        <dbReference type="EMBL" id="KAH9368794.1"/>
    </source>
</evidence>
<dbReference type="Proteomes" id="UP000821853">
    <property type="component" value="Chromosome 2"/>
</dbReference>
<evidence type="ECO:0000259" key="1">
    <source>
        <dbReference type="Pfam" id="PF00248"/>
    </source>
</evidence>
<dbReference type="SUPFAM" id="SSF51430">
    <property type="entry name" value="NAD(P)-linked oxidoreductase"/>
    <property type="match status" value="1"/>
</dbReference>
<name>A0A9J6FZX8_HAELO</name>
<evidence type="ECO:0000313" key="3">
    <source>
        <dbReference type="Proteomes" id="UP000821853"/>
    </source>
</evidence>
<dbReference type="InterPro" id="IPR020471">
    <property type="entry name" value="AKR"/>
</dbReference>
<gene>
    <name evidence="2" type="ORF">HPB48_012439</name>
</gene>
<dbReference type="AlphaFoldDB" id="A0A9J6FZX8"/>
<proteinExistence type="predicted"/>
<dbReference type="VEuPathDB" id="VectorBase:HLOH_043825"/>
<dbReference type="PROSITE" id="PS00798">
    <property type="entry name" value="ALDOKETO_REDUCTASE_1"/>
    <property type="match status" value="1"/>
</dbReference>
<dbReference type="PROSITE" id="PS00062">
    <property type="entry name" value="ALDOKETO_REDUCTASE_2"/>
    <property type="match status" value="1"/>
</dbReference>